<keyword evidence="7" id="KW-1185">Reference proteome</keyword>
<dbReference type="Ensembl" id="ENSCPRT00005029542.1">
    <property type="protein sequence ID" value="ENSCPRP00005025316.1"/>
    <property type="gene ID" value="ENSCPRG00005017553.1"/>
</dbReference>
<reference evidence="6" key="1">
    <citation type="submission" date="2025-08" db="UniProtKB">
        <authorList>
            <consortium name="Ensembl"/>
        </authorList>
    </citation>
    <scope>IDENTIFICATION</scope>
</reference>
<dbReference type="SUPFAM" id="SSF56574">
    <property type="entry name" value="Serpins"/>
    <property type="match status" value="1"/>
</dbReference>
<accession>A0A7M4FKH7</accession>
<dbReference type="GO" id="GO:0004867">
    <property type="term" value="F:serine-type endopeptidase inhibitor activity"/>
    <property type="evidence" value="ECO:0007669"/>
    <property type="project" value="UniProtKB-KW"/>
</dbReference>
<evidence type="ECO:0000259" key="5">
    <source>
        <dbReference type="Pfam" id="PF00079"/>
    </source>
</evidence>
<dbReference type="GO" id="GO:0005615">
    <property type="term" value="C:extracellular space"/>
    <property type="evidence" value="ECO:0007669"/>
    <property type="project" value="InterPro"/>
</dbReference>
<evidence type="ECO:0000256" key="3">
    <source>
        <dbReference type="ARBA" id="ARBA00022690"/>
    </source>
</evidence>
<sequence>MGSLSKSVAEFCLDLFHEVNKPDPKKNIFFSPMSISVALATVYLGTKGNTAAQMEKVSSSMAEVGKIWSMGQIQPTRQFHLAHRHPPINCTLPNPYTSLPPS</sequence>
<evidence type="ECO:0000313" key="7">
    <source>
        <dbReference type="Proteomes" id="UP000594220"/>
    </source>
</evidence>
<feature type="domain" description="Serpin" evidence="5">
    <location>
        <begin position="7"/>
        <end position="57"/>
    </location>
</feature>
<evidence type="ECO:0000313" key="6">
    <source>
        <dbReference type="Ensembl" id="ENSCPRP00005025316.1"/>
    </source>
</evidence>
<keyword evidence="3" id="KW-0646">Protease inhibitor</keyword>
<evidence type="ECO:0000256" key="2">
    <source>
        <dbReference type="ARBA" id="ARBA00022490"/>
    </source>
</evidence>
<protein>
    <recommendedName>
        <fullName evidence="5">Serpin domain-containing protein</fullName>
    </recommendedName>
</protein>
<proteinExistence type="predicted"/>
<keyword evidence="2" id="KW-0963">Cytoplasm</keyword>
<name>A0A7M4FKH7_CROPO</name>
<organism evidence="6 7">
    <name type="scientific">Crocodylus porosus</name>
    <name type="common">Saltwater crocodile</name>
    <name type="synonym">Estuarine crocodile</name>
    <dbReference type="NCBI Taxonomy" id="8502"/>
    <lineage>
        <taxon>Eukaryota</taxon>
        <taxon>Metazoa</taxon>
        <taxon>Chordata</taxon>
        <taxon>Craniata</taxon>
        <taxon>Vertebrata</taxon>
        <taxon>Euteleostomi</taxon>
        <taxon>Archelosauria</taxon>
        <taxon>Archosauria</taxon>
        <taxon>Crocodylia</taxon>
        <taxon>Longirostres</taxon>
        <taxon>Crocodylidae</taxon>
        <taxon>Crocodylus</taxon>
    </lineage>
</organism>
<dbReference type="Proteomes" id="UP000594220">
    <property type="component" value="Unplaced"/>
</dbReference>
<dbReference type="PANTHER" id="PTHR11461:SF180">
    <property type="entry name" value="LEUKOCYTE ELASTASE INHIBITOR"/>
    <property type="match status" value="1"/>
</dbReference>
<dbReference type="Gene3D" id="3.30.497.10">
    <property type="entry name" value="Antithrombin, subunit I, domain 2"/>
    <property type="match status" value="1"/>
</dbReference>
<dbReference type="Pfam" id="PF00079">
    <property type="entry name" value="Serpin"/>
    <property type="match status" value="1"/>
</dbReference>
<dbReference type="GeneTree" id="ENSGT01150000289856"/>
<dbReference type="InterPro" id="IPR042178">
    <property type="entry name" value="Serpin_sf_1"/>
</dbReference>
<evidence type="ECO:0000256" key="1">
    <source>
        <dbReference type="ARBA" id="ARBA00004496"/>
    </source>
</evidence>
<dbReference type="GO" id="GO:0005737">
    <property type="term" value="C:cytoplasm"/>
    <property type="evidence" value="ECO:0007669"/>
    <property type="project" value="UniProtKB-SubCell"/>
</dbReference>
<dbReference type="AlphaFoldDB" id="A0A7M4FKH7"/>
<evidence type="ECO:0000256" key="4">
    <source>
        <dbReference type="ARBA" id="ARBA00022900"/>
    </source>
</evidence>
<dbReference type="InterPro" id="IPR036186">
    <property type="entry name" value="Serpin_sf"/>
</dbReference>
<dbReference type="InterPro" id="IPR023796">
    <property type="entry name" value="Serpin_dom"/>
</dbReference>
<keyword evidence="4" id="KW-0722">Serine protease inhibitor</keyword>
<dbReference type="InterPro" id="IPR000215">
    <property type="entry name" value="Serpin_fam"/>
</dbReference>
<reference evidence="6" key="2">
    <citation type="submission" date="2025-09" db="UniProtKB">
        <authorList>
            <consortium name="Ensembl"/>
        </authorList>
    </citation>
    <scope>IDENTIFICATION</scope>
</reference>
<dbReference type="PANTHER" id="PTHR11461">
    <property type="entry name" value="SERINE PROTEASE INHIBITOR, SERPIN"/>
    <property type="match status" value="1"/>
</dbReference>
<comment type="subcellular location">
    <subcellularLocation>
        <location evidence="1">Cytoplasm</location>
    </subcellularLocation>
</comment>